<dbReference type="Proteomes" id="UP001603857">
    <property type="component" value="Unassembled WGS sequence"/>
</dbReference>
<evidence type="ECO:0000313" key="1">
    <source>
        <dbReference type="EMBL" id="KAL2325134.1"/>
    </source>
</evidence>
<reference evidence="1 2" key="1">
    <citation type="submission" date="2024-08" db="EMBL/GenBank/DDBJ databases">
        <title>Insights into the chromosomal genome structure of Flemingia macrophylla.</title>
        <authorList>
            <person name="Ding Y."/>
            <person name="Zhao Y."/>
            <person name="Bi W."/>
            <person name="Wu M."/>
            <person name="Zhao G."/>
            <person name="Gong Y."/>
            <person name="Li W."/>
            <person name="Zhang P."/>
        </authorList>
    </citation>
    <scope>NUCLEOTIDE SEQUENCE [LARGE SCALE GENOMIC DNA]</scope>
    <source>
        <strain evidence="1">DYQJB</strain>
        <tissue evidence="1">Leaf</tissue>
    </source>
</reference>
<protein>
    <submittedName>
        <fullName evidence="1">Uncharacterized protein</fullName>
    </submittedName>
</protein>
<evidence type="ECO:0000313" key="2">
    <source>
        <dbReference type="Proteomes" id="UP001603857"/>
    </source>
</evidence>
<keyword evidence="2" id="KW-1185">Reference proteome</keyword>
<accession>A0ABD1LNQ6</accession>
<dbReference type="AlphaFoldDB" id="A0ABD1LNQ6"/>
<proteinExistence type="predicted"/>
<gene>
    <name evidence="1" type="ORF">Fmac_024192</name>
</gene>
<sequence length="130" mass="14251">MRVDLAGDPLGPSTETVVTTVATTQPDPTLVRTGIRVISLRSKKDLPSPQPKTSKFILLHLRPDFIPSEELESLCPSGAHDILRRPAVFDAPKNIVFIIRDGDSDSGMHSHRDRVFAGVVIPHLMCQAYA</sequence>
<dbReference type="EMBL" id="JBGMDY010000008">
    <property type="protein sequence ID" value="KAL2325134.1"/>
    <property type="molecule type" value="Genomic_DNA"/>
</dbReference>
<name>A0ABD1LNQ6_9FABA</name>
<organism evidence="1 2">
    <name type="scientific">Flemingia macrophylla</name>
    <dbReference type="NCBI Taxonomy" id="520843"/>
    <lineage>
        <taxon>Eukaryota</taxon>
        <taxon>Viridiplantae</taxon>
        <taxon>Streptophyta</taxon>
        <taxon>Embryophyta</taxon>
        <taxon>Tracheophyta</taxon>
        <taxon>Spermatophyta</taxon>
        <taxon>Magnoliopsida</taxon>
        <taxon>eudicotyledons</taxon>
        <taxon>Gunneridae</taxon>
        <taxon>Pentapetalae</taxon>
        <taxon>rosids</taxon>
        <taxon>fabids</taxon>
        <taxon>Fabales</taxon>
        <taxon>Fabaceae</taxon>
        <taxon>Papilionoideae</taxon>
        <taxon>50 kb inversion clade</taxon>
        <taxon>NPAAA clade</taxon>
        <taxon>indigoferoid/millettioid clade</taxon>
        <taxon>Phaseoleae</taxon>
        <taxon>Flemingia</taxon>
    </lineage>
</organism>
<comment type="caution">
    <text evidence="1">The sequence shown here is derived from an EMBL/GenBank/DDBJ whole genome shotgun (WGS) entry which is preliminary data.</text>
</comment>